<dbReference type="KEGG" id="lgi:LOTGIDRAFT_174127"/>
<feature type="transmembrane region" description="Helical" evidence="1">
    <location>
        <begin position="6"/>
        <end position="24"/>
    </location>
</feature>
<keyword evidence="3" id="KW-1185">Reference proteome</keyword>
<gene>
    <name evidence="2" type="ORF">LOTGIDRAFT_174127</name>
</gene>
<keyword evidence="1" id="KW-1133">Transmembrane helix</keyword>
<protein>
    <submittedName>
        <fullName evidence="2">Uncharacterized protein</fullName>
    </submittedName>
</protein>
<organism evidence="2 3">
    <name type="scientific">Lottia gigantea</name>
    <name type="common">Giant owl limpet</name>
    <dbReference type="NCBI Taxonomy" id="225164"/>
    <lineage>
        <taxon>Eukaryota</taxon>
        <taxon>Metazoa</taxon>
        <taxon>Spiralia</taxon>
        <taxon>Lophotrochozoa</taxon>
        <taxon>Mollusca</taxon>
        <taxon>Gastropoda</taxon>
        <taxon>Patellogastropoda</taxon>
        <taxon>Lottioidea</taxon>
        <taxon>Lottiidae</taxon>
        <taxon>Lottia</taxon>
    </lineage>
</organism>
<dbReference type="Proteomes" id="UP000030746">
    <property type="component" value="Unassembled WGS sequence"/>
</dbReference>
<dbReference type="EMBL" id="KB201236">
    <property type="protein sequence ID" value="ESO98593.1"/>
    <property type="molecule type" value="Genomic_DNA"/>
</dbReference>
<keyword evidence="1" id="KW-0472">Membrane</keyword>
<evidence type="ECO:0000256" key="1">
    <source>
        <dbReference type="SAM" id="Phobius"/>
    </source>
</evidence>
<proteinExistence type="predicted"/>
<dbReference type="RefSeq" id="XP_009050704.1">
    <property type="nucleotide sequence ID" value="XM_009052456.1"/>
</dbReference>
<name>V4A3W0_LOTGI</name>
<reference evidence="2 3" key="1">
    <citation type="journal article" date="2013" name="Nature">
        <title>Insights into bilaterian evolution from three spiralian genomes.</title>
        <authorList>
            <person name="Simakov O."/>
            <person name="Marletaz F."/>
            <person name="Cho S.J."/>
            <person name="Edsinger-Gonzales E."/>
            <person name="Havlak P."/>
            <person name="Hellsten U."/>
            <person name="Kuo D.H."/>
            <person name="Larsson T."/>
            <person name="Lv J."/>
            <person name="Arendt D."/>
            <person name="Savage R."/>
            <person name="Osoegawa K."/>
            <person name="de Jong P."/>
            <person name="Grimwood J."/>
            <person name="Chapman J.A."/>
            <person name="Shapiro H."/>
            <person name="Aerts A."/>
            <person name="Otillar R.P."/>
            <person name="Terry A.Y."/>
            <person name="Boore J.L."/>
            <person name="Grigoriev I.V."/>
            <person name="Lindberg D.R."/>
            <person name="Seaver E.C."/>
            <person name="Weisblat D.A."/>
            <person name="Putnam N.H."/>
            <person name="Rokhsar D.S."/>
        </authorList>
    </citation>
    <scope>NUCLEOTIDE SEQUENCE [LARGE SCALE GENOMIC DNA]</scope>
</reference>
<dbReference type="CTD" id="20242625"/>
<dbReference type="HOGENOM" id="CLU_1779534_0_0_1"/>
<accession>V4A3W0</accession>
<evidence type="ECO:0000313" key="3">
    <source>
        <dbReference type="Proteomes" id="UP000030746"/>
    </source>
</evidence>
<dbReference type="AlphaFoldDB" id="V4A3W0"/>
<evidence type="ECO:0000313" key="2">
    <source>
        <dbReference type="EMBL" id="ESO98593.1"/>
    </source>
</evidence>
<sequence>MTATDVARIIMVVQFLIFGLYSVASELLQRAVAVAEKTTDRMVFRVHDGQIIFAEMNWGLMKFDVKTNRQLFNYKVVYVKKFNPSNSILSIDHYGNEASLYWSGPRNNQISRYLINSNINQIVVREYPSMWVPLNVQQTLRHSCRK</sequence>
<keyword evidence="1" id="KW-0812">Transmembrane</keyword>
<dbReference type="GeneID" id="20242625"/>